<accession>A0A436ZXC1</accession>
<proteinExistence type="predicted"/>
<evidence type="ECO:0000313" key="3">
    <source>
        <dbReference type="Proteomes" id="UP000283090"/>
    </source>
</evidence>
<evidence type="ECO:0000256" key="1">
    <source>
        <dbReference type="SAM" id="MobiDB-lite"/>
    </source>
</evidence>
<dbReference type="EMBL" id="SAEB01000009">
    <property type="protein sequence ID" value="RVD83624.1"/>
    <property type="molecule type" value="Genomic_DNA"/>
</dbReference>
<reference evidence="2 3" key="1">
    <citation type="submission" date="2019-01" db="EMBL/GenBank/DDBJ databases">
        <title>Intercellular communication is required for trap formation in the nematode-trapping fungus Duddingtonia flagrans.</title>
        <authorList>
            <person name="Youssar L."/>
            <person name="Wernet V."/>
            <person name="Hensel N."/>
            <person name="Hildebrandt H.-G."/>
            <person name="Fischer R."/>
        </authorList>
    </citation>
    <scope>NUCLEOTIDE SEQUENCE [LARGE SCALE GENOMIC DNA]</scope>
    <source>
        <strain evidence="2 3">CBS H-5679</strain>
    </source>
</reference>
<evidence type="ECO:0000313" key="2">
    <source>
        <dbReference type="EMBL" id="RVD83624.1"/>
    </source>
</evidence>
<dbReference type="STRING" id="97331.A0A436ZXC1"/>
<protein>
    <submittedName>
        <fullName evidence="2">Uncharacterized protein</fullName>
    </submittedName>
</protein>
<dbReference type="GeneID" id="93590317"/>
<dbReference type="VEuPathDB" id="FungiDB:DFL_008006"/>
<comment type="caution">
    <text evidence="2">The sequence shown here is derived from an EMBL/GenBank/DDBJ whole genome shotgun (WGS) entry which is preliminary data.</text>
</comment>
<name>A0A436ZXC1_ARTFL</name>
<sequence length="285" mass="31931">MWGSFSIGSYKGVLLLDPGPKAKSSNVPFEWRGTSAGAPDVLFMGPLCVGEVRFEDPGTIQGYFDVMHGKCEFSGNPYGPRVCPEHLQELVDRWNDYGSGLMPDEHLGAAKSVATSADTPETPPGKESQEQNENGAETEPQTDDFLKKWKLQLNGVYDVACSDIEGNRTGNAPDQIRLLVDQQVCWGMFDIGIYTGYLRLDTEVSDIQPGKHLRFQWRGQETDFRLKKDNDDGAITTNDRFEVNGYFKGMVGERLVFRGRRKPGPCSSGHETNLYRYGYKNFFNN</sequence>
<feature type="region of interest" description="Disordered" evidence="1">
    <location>
        <begin position="111"/>
        <end position="140"/>
    </location>
</feature>
<dbReference type="OrthoDB" id="27483at2759"/>
<dbReference type="RefSeq" id="XP_067489168.1">
    <property type="nucleotide sequence ID" value="XM_067637676.1"/>
</dbReference>
<keyword evidence="3" id="KW-1185">Reference proteome</keyword>
<organism evidence="2 3">
    <name type="scientific">Arthrobotrys flagrans</name>
    <name type="common">Nematode-trapping fungus</name>
    <name type="synonym">Trichothecium flagrans</name>
    <dbReference type="NCBI Taxonomy" id="97331"/>
    <lineage>
        <taxon>Eukaryota</taxon>
        <taxon>Fungi</taxon>
        <taxon>Dikarya</taxon>
        <taxon>Ascomycota</taxon>
        <taxon>Pezizomycotina</taxon>
        <taxon>Orbiliomycetes</taxon>
        <taxon>Orbiliales</taxon>
        <taxon>Orbiliaceae</taxon>
        <taxon>Arthrobotrys</taxon>
    </lineage>
</organism>
<dbReference type="Proteomes" id="UP000283090">
    <property type="component" value="Unassembled WGS sequence"/>
</dbReference>
<gene>
    <name evidence="2" type="ORF">DFL_008006</name>
</gene>
<dbReference type="AlphaFoldDB" id="A0A436ZXC1"/>